<feature type="transmembrane region" description="Helical" evidence="1">
    <location>
        <begin position="17"/>
        <end position="40"/>
    </location>
</feature>
<evidence type="ECO:0000256" key="1">
    <source>
        <dbReference type="SAM" id="Phobius"/>
    </source>
</evidence>
<feature type="transmembrane region" description="Helical" evidence="1">
    <location>
        <begin position="77"/>
        <end position="98"/>
    </location>
</feature>
<organism evidence="2 3">
    <name type="scientific">Nocardia beijingensis</name>
    <dbReference type="NCBI Taxonomy" id="95162"/>
    <lineage>
        <taxon>Bacteria</taxon>
        <taxon>Bacillati</taxon>
        <taxon>Actinomycetota</taxon>
        <taxon>Actinomycetes</taxon>
        <taxon>Mycobacteriales</taxon>
        <taxon>Nocardiaceae</taxon>
        <taxon>Nocardia</taxon>
    </lineage>
</organism>
<evidence type="ECO:0000313" key="3">
    <source>
        <dbReference type="Proteomes" id="UP001611450"/>
    </source>
</evidence>
<name>A0ABW7W7T0_9NOCA</name>
<reference evidence="2 3" key="1">
    <citation type="submission" date="2024-10" db="EMBL/GenBank/DDBJ databases">
        <title>The Natural Products Discovery Center: Release of the First 8490 Sequenced Strains for Exploring Actinobacteria Biosynthetic Diversity.</title>
        <authorList>
            <person name="Kalkreuter E."/>
            <person name="Kautsar S.A."/>
            <person name="Yang D."/>
            <person name="Bader C.D."/>
            <person name="Teijaro C.N."/>
            <person name="Fluegel L."/>
            <person name="Davis C.M."/>
            <person name="Simpson J.R."/>
            <person name="Lauterbach L."/>
            <person name="Steele A.D."/>
            <person name="Gui C."/>
            <person name="Meng S."/>
            <person name="Li G."/>
            <person name="Viehrig K."/>
            <person name="Ye F."/>
            <person name="Su P."/>
            <person name="Kiefer A.F."/>
            <person name="Nichols A."/>
            <person name="Cepeda A.J."/>
            <person name="Yan W."/>
            <person name="Fan B."/>
            <person name="Jiang Y."/>
            <person name="Adhikari A."/>
            <person name="Zheng C.-J."/>
            <person name="Schuster L."/>
            <person name="Cowan T.M."/>
            <person name="Smanski M.J."/>
            <person name="Chevrette M.G."/>
            <person name="De Carvalho L.P.S."/>
            <person name="Shen B."/>
        </authorList>
    </citation>
    <scope>NUCLEOTIDE SEQUENCE [LARGE SCALE GENOMIC DNA]</scope>
    <source>
        <strain evidence="2 3">NPDC019626</strain>
    </source>
</reference>
<gene>
    <name evidence="2" type="ORF">ACH47G_01050</name>
</gene>
<keyword evidence="3" id="KW-1185">Reference proteome</keyword>
<sequence>MSTAISRKLSTSTVAQWYCLIVGAFLLVRSVTTLITGAEFTLPGSGWRACLQLVVALTLLVGLRLRPLTVVTAVGALYALETLLGILGGGEILGVIPVDMRDRIVHPTLAVSAALVVLITLRARRGEADA</sequence>
<dbReference type="RefSeq" id="WP_396946075.1">
    <property type="nucleotide sequence ID" value="NZ_JBIRXV010000001.1"/>
</dbReference>
<evidence type="ECO:0008006" key="4">
    <source>
        <dbReference type="Google" id="ProtNLM"/>
    </source>
</evidence>
<accession>A0ABW7W7T0</accession>
<dbReference type="EMBL" id="JBIRXV010000001">
    <property type="protein sequence ID" value="MFI2319049.1"/>
    <property type="molecule type" value="Genomic_DNA"/>
</dbReference>
<keyword evidence="1" id="KW-0812">Transmembrane</keyword>
<evidence type="ECO:0000313" key="2">
    <source>
        <dbReference type="EMBL" id="MFI2319049.1"/>
    </source>
</evidence>
<keyword evidence="1" id="KW-0472">Membrane</keyword>
<comment type="caution">
    <text evidence="2">The sequence shown here is derived from an EMBL/GenBank/DDBJ whole genome shotgun (WGS) entry which is preliminary data.</text>
</comment>
<keyword evidence="1" id="KW-1133">Transmembrane helix</keyword>
<proteinExistence type="predicted"/>
<feature type="transmembrane region" description="Helical" evidence="1">
    <location>
        <begin position="46"/>
        <end position="65"/>
    </location>
</feature>
<protein>
    <recommendedName>
        <fullName evidence="4">DUF4383 domain-containing protein</fullName>
    </recommendedName>
</protein>
<feature type="transmembrane region" description="Helical" evidence="1">
    <location>
        <begin position="104"/>
        <end position="121"/>
    </location>
</feature>
<dbReference type="Proteomes" id="UP001611450">
    <property type="component" value="Unassembled WGS sequence"/>
</dbReference>